<dbReference type="SUPFAM" id="SSF46955">
    <property type="entry name" value="Putative DNA-binding domain"/>
    <property type="match status" value="1"/>
</dbReference>
<evidence type="ECO:0000256" key="1">
    <source>
        <dbReference type="ARBA" id="ARBA00022491"/>
    </source>
</evidence>
<dbReference type="GO" id="GO:0003677">
    <property type="term" value="F:DNA binding"/>
    <property type="evidence" value="ECO:0007669"/>
    <property type="project" value="UniProtKB-KW"/>
</dbReference>
<keyword evidence="4" id="KW-0804">Transcription</keyword>
<dbReference type="PROSITE" id="PS50937">
    <property type="entry name" value="HTH_MERR_2"/>
    <property type="match status" value="1"/>
</dbReference>
<keyword evidence="8" id="KW-1185">Reference proteome</keyword>
<dbReference type="AlphaFoldDB" id="A0A163RTK9"/>
<proteinExistence type="predicted"/>
<dbReference type="SMART" id="SM00422">
    <property type="entry name" value="HTH_MERR"/>
    <property type="match status" value="1"/>
</dbReference>
<evidence type="ECO:0000256" key="5">
    <source>
        <dbReference type="SAM" id="Coils"/>
    </source>
</evidence>
<dbReference type="Gene3D" id="1.10.1660.10">
    <property type="match status" value="1"/>
</dbReference>
<reference evidence="8" key="1">
    <citation type="submission" date="2016-01" db="EMBL/GenBank/DDBJ databases">
        <title>Draft genome of Chromobacterium sp. F49.</title>
        <authorList>
            <person name="Hong K.W."/>
        </authorList>
    </citation>
    <scope>NUCLEOTIDE SEQUENCE [LARGE SCALE GENOMIC DNA]</scope>
    <source>
        <strain evidence="8">P7IIIA</strain>
    </source>
</reference>
<dbReference type="Pfam" id="PF13411">
    <property type="entry name" value="MerR_1"/>
    <property type="match status" value="1"/>
</dbReference>
<protein>
    <submittedName>
        <fullName evidence="7">Transcriptional regulator</fullName>
    </submittedName>
</protein>
<keyword evidence="3" id="KW-0238">DNA-binding</keyword>
<feature type="coiled-coil region" evidence="5">
    <location>
        <begin position="74"/>
        <end position="101"/>
    </location>
</feature>
<dbReference type="InterPro" id="IPR000551">
    <property type="entry name" value="MerR-type_HTH_dom"/>
</dbReference>
<gene>
    <name evidence="7" type="ORF">AWM68_19035</name>
</gene>
<dbReference type="PANTHER" id="PTHR30204:SF69">
    <property type="entry name" value="MERR-FAMILY TRANSCRIPTIONAL REGULATOR"/>
    <property type="match status" value="1"/>
</dbReference>
<evidence type="ECO:0000256" key="4">
    <source>
        <dbReference type="ARBA" id="ARBA00023163"/>
    </source>
</evidence>
<feature type="domain" description="HTH merR-type" evidence="6">
    <location>
        <begin position="1"/>
        <end position="42"/>
    </location>
</feature>
<accession>A0A163RTK9</accession>
<name>A0A163RTK9_9BACL</name>
<dbReference type="EMBL" id="LRFC01000009">
    <property type="protein sequence ID" value="KZE67559.1"/>
    <property type="molecule type" value="Genomic_DNA"/>
</dbReference>
<comment type="caution">
    <text evidence="7">The sequence shown here is derived from an EMBL/GenBank/DDBJ whole genome shotgun (WGS) entry which is preliminary data.</text>
</comment>
<evidence type="ECO:0000259" key="6">
    <source>
        <dbReference type="PROSITE" id="PS50937"/>
    </source>
</evidence>
<dbReference type="Proteomes" id="UP000076567">
    <property type="component" value="Unassembled WGS sequence"/>
</dbReference>
<evidence type="ECO:0000313" key="7">
    <source>
        <dbReference type="EMBL" id="KZE67559.1"/>
    </source>
</evidence>
<dbReference type="GO" id="GO:0003700">
    <property type="term" value="F:DNA-binding transcription factor activity"/>
    <property type="evidence" value="ECO:0007669"/>
    <property type="project" value="InterPro"/>
</dbReference>
<dbReference type="InterPro" id="IPR009061">
    <property type="entry name" value="DNA-bd_dom_put_sf"/>
</dbReference>
<evidence type="ECO:0000256" key="2">
    <source>
        <dbReference type="ARBA" id="ARBA00023015"/>
    </source>
</evidence>
<keyword evidence="2" id="KW-0805">Transcription regulation</keyword>
<sequence length="128" mass="15342">MYRVSEFSEMTGLSKETLRYYAEVKLLEPVYIDPKNKYRYYDNGSYLIAMILVSLRKFNFTIQEMLTVIEDESFENLEHILNQKKKDIQNKIKNLNSTIDEIDQFLKWGKEGDDNADMERREDDTSKY</sequence>
<dbReference type="InterPro" id="IPR047057">
    <property type="entry name" value="MerR_fam"/>
</dbReference>
<evidence type="ECO:0000313" key="8">
    <source>
        <dbReference type="Proteomes" id="UP000076567"/>
    </source>
</evidence>
<keyword evidence="5" id="KW-0175">Coiled coil</keyword>
<dbReference type="PANTHER" id="PTHR30204">
    <property type="entry name" value="REDOX-CYCLING DRUG-SENSING TRANSCRIPTIONAL ACTIVATOR SOXR"/>
    <property type="match status" value="1"/>
</dbReference>
<dbReference type="OrthoDB" id="9773308at2"/>
<organism evidence="7 8">
    <name type="scientific">Fictibacillus phosphorivorans</name>
    <dbReference type="NCBI Taxonomy" id="1221500"/>
    <lineage>
        <taxon>Bacteria</taxon>
        <taxon>Bacillati</taxon>
        <taxon>Bacillota</taxon>
        <taxon>Bacilli</taxon>
        <taxon>Bacillales</taxon>
        <taxon>Fictibacillaceae</taxon>
        <taxon>Fictibacillus</taxon>
    </lineage>
</organism>
<keyword evidence="1" id="KW-0678">Repressor</keyword>
<evidence type="ECO:0000256" key="3">
    <source>
        <dbReference type="ARBA" id="ARBA00023125"/>
    </source>
</evidence>